<keyword evidence="5 17" id="KW-0547">Nucleotide-binding</keyword>
<keyword evidence="17" id="KW-0742">SOS response</keyword>
<feature type="binding site" evidence="17">
    <location>
        <begin position="35"/>
        <end position="42"/>
    </location>
    <ligand>
        <name>ATP</name>
        <dbReference type="ChEBI" id="CHEBI:30616"/>
    </ligand>
</feature>
<evidence type="ECO:0000256" key="7">
    <source>
        <dbReference type="ARBA" id="ARBA00022769"/>
    </source>
</evidence>
<organism evidence="19">
    <name type="scientific">Candidatus Electrothrix aestuarii</name>
    <dbReference type="NCBI Taxonomy" id="3062594"/>
    <lineage>
        <taxon>Bacteria</taxon>
        <taxon>Pseudomonadati</taxon>
        <taxon>Thermodesulfobacteriota</taxon>
        <taxon>Desulfobulbia</taxon>
        <taxon>Desulfobulbales</taxon>
        <taxon>Desulfobulbaceae</taxon>
        <taxon>Candidatus Electrothrix</taxon>
    </lineage>
</organism>
<evidence type="ECO:0000256" key="14">
    <source>
        <dbReference type="ARBA" id="ARBA00038000"/>
    </source>
</evidence>
<dbReference type="Gene3D" id="3.30.1490.20">
    <property type="entry name" value="ATP-grasp fold, A domain"/>
    <property type="match status" value="1"/>
</dbReference>
<dbReference type="InterPro" id="IPR003593">
    <property type="entry name" value="AAA+_ATPase"/>
</dbReference>
<comment type="subunit">
    <text evidence="17">Forms a heterotetramer with UvrB during the search for lesions.</text>
</comment>
<dbReference type="PROSITE" id="PS50893">
    <property type="entry name" value="ABC_TRANSPORTER_2"/>
    <property type="match status" value="1"/>
</dbReference>
<evidence type="ECO:0000256" key="9">
    <source>
        <dbReference type="ARBA" id="ARBA00022833"/>
    </source>
</evidence>
<evidence type="ECO:0000256" key="11">
    <source>
        <dbReference type="ARBA" id="ARBA00022881"/>
    </source>
</evidence>
<dbReference type="FunFam" id="1.20.1580.10:FF:000002">
    <property type="entry name" value="UvrABC system protein A"/>
    <property type="match status" value="1"/>
</dbReference>
<dbReference type="Pfam" id="PF17760">
    <property type="entry name" value="UvrA_inter"/>
    <property type="match status" value="1"/>
</dbReference>
<feature type="zinc finger region" description="C4-type" evidence="17">
    <location>
        <begin position="259"/>
        <end position="286"/>
    </location>
</feature>
<comment type="subcellular location">
    <subcellularLocation>
        <location evidence="1 17">Cytoplasm</location>
    </subcellularLocation>
</comment>
<dbReference type="GO" id="GO:0008270">
    <property type="term" value="F:zinc ion binding"/>
    <property type="evidence" value="ECO:0007669"/>
    <property type="project" value="UniProtKB-UniRule"/>
</dbReference>
<dbReference type="SUPFAM" id="SSF52540">
    <property type="entry name" value="P-loop containing nucleoside triphosphate hydrolases"/>
    <property type="match status" value="2"/>
</dbReference>
<keyword evidence="8 17" id="KW-0863">Zinc-finger</keyword>
<evidence type="ECO:0000256" key="15">
    <source>
        <dbReference type="ARBA" id="ARBA00039316"/>
    </source>
</evidence>
<feature type="binding site" evidence="17">
    <location>
        <begin position="649"/>
        <end position="656"/>
    </location>
    <ligand>
        <name>ATP</name>
        <dbReference type="ChEBI" id="CHEBI:30616"/>
    </ligand>
</feature>
<name>A0AAU8LWN0_9BACT</name>
<keyword evidence="6 17" id="KW-0227">DNA damage</keyword>
<evidence type="ECO:0000256" key="4">
    <source>
        <dbReference type="ARBA" id="ARBA00022737"/>
    </source>
</evidence>
<dbReference type="GO" id="GO:0009381">
    <property type="term" value="F:excinuclease ABC activity"/>
    <property type="evidence" value="ECO:0007669"/>
    <property type="project" value="UniProtKB-UniRule"/>
</dbReference>
<keyword evidence="10 17" id="KW-0067">ATP-binding</keyword>
<evidence type="ECO:0000256" key="1">
    <source>
        <dbReference type="ARBA" id="ARBA00004496"/>
    </source>
</evidence>
<accession>A0AAU8LWN0</accession>
<keyword evidence="2 17" id="KW-0963">Cytoplasm</keyword>
<dbReference type="KEGG" id="eaj:Q3M24_02490"/>
<dbReference type="PROSITE" id="PS00211">
    <property type="entry name" value="ABC_TRANSPORTER_1"/>
    <property type="match status" value="2"/>
</dbReference>
<evidence type="ECO:0000256" key="8">
    <source>
        <dbReference type="ARBA" id="ARBA00022771"/>
    </source>
</evidence>
<dbReference type="EMBL" id="CP159373">
    <property type="protein sequence ID" value="XCN73641.1"/>
    <property type="molecule type" value="Genomic_DNA"/>
</dbReference>
<dbReference type="InterPro" id="IPR041102">
    <property type="entry name" value="UvrA_inter"/>
</dbReference>
<dbReference type="GO" id="GO:0006289">
    <property type="term" value="P:nucleotide-excision repair"/>
    <property type="evidence" value="ECO:0007669"/>
    <property type="project" value="UniProtKB-UniRule"/>
</dbReference>
<keyword evidence="12 17" id="KW-0238">DNA-binding</keyword>
<dbReference type="InterPro" id="IPR013815">
    <property type="entry name" value="ATP_grasp_subdomain_1"/>
</dbReference>
<dbReference type="NCBIfam" id="NF001503">
    <property type="entry name" value="PRK00349.1"/>
    <property type="match status" value="1"/>
</dbReference>
<keyword evidence="13 17" id="KW-0234">DNA repair</keyword>
<comment type="similarity">
    <text evidence="14 17">Belongs to the ABC transporter superfamily. UvrA family.</text>
</comment>
<evidence type="ECO:0000256" key="2">
    <source>
        <dbReference type="ARBA" id="ARBA00022490"/>
    </source>
</evidence>
<dbReference type="GO" id="GO:0003677">
    <property type="term" value="F:DNA binding"/>
    <property type="evidence" value="ECO:0007669"/>
    <property type="project" value="UniProtKB-UniRule"/>
</dbReference>
<dbReference type="SMART" id="SM00382">
    <property type="entry name" value="AAA"/>
    <property type="match status" value="2"/>
</dbReference>
<dbReference type="InterPro" id="IPR004602">
    <property type="entry name" value="UvrA"/>
</dbReference>
<dbReference type="Gene3D" id="3.40.50.300">
    <property type="entry name" value="P-loop containing nucleotide triphosphate hydrolases"/>
    <property type="match status" value="2"/>
</dbReference>
<comment type="function">
    <text evidence="17">The UvrABC repair system catalyzes the recognition and processing of DNA lesions. UvrA is an ATPase and a DNA-binding protein. A damage recognition complex composed of 2 UvrA and 2 UvrB subunits scans DNA for abnormalities. When the presence of a lesion has been verified by UvrB, the UvrA molecules dissociate.</text>
</comment>
<dbReference type="GO" id="GO:0009380">
    <property type="term" value="C:excinuclease repair complex"/>
    <property type="evidence" value="ECO:0007669"/>
    <property type="project" value="InterPro"/>
</dbReference>
<keyword evidence="3 17" id="KW-0479">Metal-binding</keyword>
<keyword evidence="4 17" id="KW-0677">Repeat</keyword>
<dbReference type="AlphaFoldDB" id="A0AAU8LWN0"/>
<feature type="zinc finger region" description="C4-type" evidence="17">
    <location>
        <begin position="744"/>
        <end position="770"/>
    </location>
</feature>
<dbReference type="GO" id="GO:0016887">
    <property type="term" value="F:ATP hydrolysis activity"/>
    <property type="evidence" value="ECO:0007669"/>
    <property type="project" value="InterPro"/>
</dbReference>
<keyword evidence="7 17" id="KW-0228">DNA excision</keyword>
<dbReference type="PANTHER" id="PTHR43152:SF3">
    <property type="entry name" value="UVRABC SYSTEM PROTEIN A"/>
    <property type="match status" value="1"/>
</dbReference>
<dbReference type="NCBIfam" id="TIGR00630">
    <property type="entry name" value="uvra"/>
    <property type="match status" value="1"/>
</dbReference>
<dbReference type="GO" id="GO:0009432">
    <property type="term" value="P:SOS response"/>
    <property type="evidence" value="ECO:0007669"/>
    <property type="project" value="UniProtKB-UniRule"/>
</dbReference>
<feature type="domain" description="ABC transporter" evidence="18">
    <location>
        <begin position="612"/>
        <end position="941"/>
    </location>
</feature>
<reference evidence="19" key="2">
    <citation type="submission" date="2024-06" db="EMBL/GenBank/DDBJ databases">
        <authorList>
            <person name="Plum-Jensen L.E."/>
            <person name="Schramm A."/>
            <person name="Marshall I.P.G."/>
        </authorList>
    </citation>
    <scope>NUCLEOTIDE SEQUENCE</scope>
    <source>
        <strain evidence="19">Rat1</strain>
    </source>
</reference>
<evidence type="ECO:0000256" key="12">
    <source>
        <dbReference type="ARBA" id="ARBA00023125"/>
    </source>
</evidence>
<evidence type="ECO:0000256" key="10">
    <source>
        <dbReference type="ARBA" id="ARBA00022840"/>
    </source>
</evidence>
<dbReference type="GO" id="GO:0005737">
    <property type="term" value="C:cytoplasm"/>
    <property type="evidence" value="ECO:0007669"/>
    <property type="project" value="UniProtKB-SubCell"/>
</dbReference>
<evidence type="ECO:0000256" key="17">
    <source>
        <dbReference type="HAMAP-Rule" id="MF_00205"/>
    </source>
</evidence>
<keyword evidence="9 17" id="KW-0862">Zinc</keyword>
<evidence type="ECO:0000256" key="3">
    <source>
        <dbReference type="ARBA" id="ARBA00022723"/>
    </source>
</evidence>
<keyword evidence="11 17" id="KW-0267">Excision nuclease</keyword>
<proteinExistence type="inferred from homology"/>
<dbReference type="InterPro" id="IPR003439">
    <property type="entry name" value="ABC_transporter-like_ATP-bd"/>
</dbReference>
<evidence type="ECO:0000256" key="16">
    <source>
        <dbReference type="ARBA" id="ARBA00042156"/>
    </source>
</evidence>
<evidence type="ECO:0000259" key="18">
    <source>
        <dbReference type="PROSITE" id="PS50893"/>
    </source>
</evidence>
<gene>
    <name evidence="17 19" type="primary">uvrA</name>
    <name evidence="19" type="ORF">Q3M24_02490</name>
</gene>
<dbReference type="PANTHER" id="PTHR43152">
    <property type="entry name" value="UVRABC SYSTEM PROTEIN A"/>
    <property type="match status" value="1"/>
</dbReference>
<keyword evidence="19" id="KW-0378">Hydrolase</keyword>
<evidence type="ECO:0000256" key="6">
    <source>
        <dbReference type="ARBA" id="ARBA00022763"/>
    </source>
</evidence>
<reference evidence="19" key="1">
    <citation type="journal article" date="2024" name="Syst. Appl. Microbiol.">
        <title>First single-strain enrichments of Electrothrix cable bacteria, description of E. aestuarii sp. nov. and E. rattekaaiensis sp. nov., and proposal of a cable bacteria taxonomy following the rules of the SeqCode.</title>
        <authorList>
            <person name="Plum-Jensen L.E."/>
            <person name="Schramm A."/>
            <person name="Marshall I.P.G."/>
        </authorList>
    </citation>
    <scope>NUCLEOTIDE SEQUENCE</scope>
    <source>
        <strain evidence="19">Rat1</strain>
    </source>
</reference>
<sequence length="947" mass="104165">MTSEPQYISVRGARMHNLKNISVDLPRNQLVVFTGLSGSGKSTLAFDTLYAEGQRRYVESLSTYARQFLGQMDKPDVDLLEGLSPAVSIEQKTTSRNPRSTVGTVTEIYDHLRLLFARAGQPHCPKCGEAISSQSIEDMVNTLLNRSEGAERPEKVILLSPLVVRKKGSHEQILQELRKDGYVRVRVDGEVRALSEEIKLKKNIFHSIEVVVDRVVLKPGIRRRLDESVSTAVGLSEGTMLVQFPDSGEEVLFSESAACHACGISVQELSTQLFSFNNPQGACPECSGLGVKQVFAEQLIIPDPGLSLEEGAIAPWSRRKLATHNAQWIQALAIHYDFDPATPFHKLSDEVKQVFLYGSGKQRIEFRYSRGNRRLVSQIPFEGIIPRMDRLFLETTSSRVREETARFMKEQPCPVCHGDRLKPEALAVLVGGYSIVELTRMSIDHLIKELTAMEFSGSYQVIAEPVLKEVQERLGFLHGVGLGYLSLERKAGTLSGGEAQRIRLASQIGSRLAGVLYILDEPSIGLHQRDNNKLIKTLLNLRDLGNTVIVVEHDTDTIASADHILDIGPGAGVHGGEILYSGPVPGLLDCKESLTGGYLSGRLTIAVPKKRRKVRKATKYGLTVKGATINNLRDLTVRFPLGVMTCVTGVSGSGKSSLVMETLYKEAHAVLQDGDRPRLLHGLDQLDKVIDIDQSPIGRTPRSNPATYTGVLTPIRELLARLPESRARGYKLGRFSFNIKGGRCEACEGDGVLRIAMHFLPDIYVTCETCQGRRYNRETLEIKYRGKNIADILEMTVEEALDFFQNIPPIKNRLQTVLDVGLGYITLGQSSVTLSGGEAQRVKLARELSKRSTGQTLYILDEPTTGLHPADIQHLLLVLNRLVDSGNTVVVIEHNLDVIKTADHIIDIGPEGGDGGGQVVACGTPEEIAAVPESFTGRFLKQVLGVR</sequence>
<dbReference type="InterPro" id="IPR017871">
    <property type="entry name" value="ABC_transporter-like_CS"/>
</dbReference>
<protein>
    <recommendedName>
        <fullName evidence="15 17">UvrABC system protein A</fullName>
        <shortName evidence="17">UvrA protein</shortName>
    </recommendedName>
    <alternativeName>
        <fullName evidence="16 17">Excinuclease ABC subunit A</fullName>
    </alternativeName>
</protein>
<dbReference type="InterPro" id="IPR041552">
    <property type="entry name" value="UvrA_DNA-bd"/>
</dbReference>
<evidence type="ECO:0000256" key="13">
    <source>
        <dbReference type="ARBA" id="ARBA00023204"/>
    </source>
</evidence>
<dbReference type="GO" id="GO:0005524">
    <property type="term" value="F:ATP binding"/>
    <property type="evidence" value="ECO:0007669"/>
    <property type="project" value="UniProtKB-UniRule"/>
</dbReference>
<dbReference type="HAMAP" id="MF_00205">
    <property type="entry name" value="UvrA"/>
    <property type="match status" value="1"/>
</dbReference>
<evidence type="ECO:0000256" key="5">
    <source>
        <dbReference type="ARBA" id="ARBA00022741"/>
    </source>
</evidence>
<evidence type="ECO:0000313" key="19">
    <source>
        <dbReference type="EMBL" id="XCN73641.1"/>
    </source>
</evidence>
<dbReference type="CDD" id="cd03271">
    <property type="entry name" value="ABC_UvrA_II"/>
    <property type="match status" value="1"/>
</dbReference>
<dbReference type="InterPro" id="IPR027417">
    <property type="entry name" value="P-loop_NTPase"/>
</dbReference>
<dbReference type="Gene3D" id="1.10.8.280">
    <property type="entry name" value="ABC transporter ATPase domain-like"/>
    <property type="match status" value="1"/>
</dbReference>
<dbReference type="Pfam" id="PF17755">
    <property type="entry name" value="UvrA_DNA-bind"/>
    <property type="match status" value="1"/>
</dbReference>
<dbReference type="Gene3D" id="1.20.1580.10">
    <property type="entry name" value="ABC transporter ATPase like domain"/>
    <property type="match status" value="2"/>
</dbReference>